<evidence type="ECO:0000256" key="1">
    <source>
        <dbReference type="ARBA" id="ARBA00004141"/>
    </source>
</evidence>
<reference evidence="6 7" key="1">
    <citation type="journal article" date="2007" name="Nature">
        <title>Genome of the marsupial Monodelphis domestica reveals innovation in non-coding sequences.</title>
        <authorList>
            <person name="Mikkelsen T.S."/>
            <person name="Wakefield M.J."/>
            <person name="Aken B."/>
            <person name="Amemiya C.T."/>
            <person name="Chang J.L."/>
            <person name="Duke S."/>
            <person name="Garber M."/>
            <person name="Gentles A.J."/>
            <person name="Goodstadt L."/>
            <person name="Heger A."/>
            <person name="Jurka J."/>
            <person name="Kamal M."/>
            <person name="Mauceli E."/>
            <person name="Searle S.M."/>
            <person name="Sharpe T."/>
            <person name="Baker M.L."/>
            <person name="Batzer M.A."/>
            <person name="Benos P.V."/>
            <person name="Belov K."/>
            <person name="Clamp M."/>
            <person name="Cook A."/>
            <person name="Cuff J."/>
            <person name="Das R."/>
            <person name="Davidow L."/>
            <person name="Deakin J.E."/>
            <person name="Fazzari M.J."/>
            <person name="Glass J.L."/>
            <person name="Grabherr M."/>
            <person name="Greally J.M."/>
            <person name="Gu W."/>
            <person name="Hore T.A."/>
            <person name="Huttley G.A."/>
            <person name="Kleber M."/>
            <person name="Jirtle R.L."/>
            <person name="Koina E."/>
            <person name="Lee J.T."/>
            <person name="Mahony S."/>
            <person name="Marra M.A."/>
            <person name="Miller R.D."/>
            <person name="Nicholls R.D."/>
            <person name="Oda M."/>
            <person name="Papenfuss A.T."/>
            <person name="Parra Z.E."/>
            <person name="Pollock D.D."/>
            <person name="Ray D.A."/>
            <person name="Schein J.E."/>
            <person name="Speed T.P."/>
            <person name="Thompson K."/>
            <person name="VandeBerg J.L."/>
            <person name="Wade C.M."/>
            <person name="Walker J.A."/>
            <person name="Waters P.D."/>
            <person name="Webber C."/>
            <person name="Weidman J.R."/>
            <person name="Xie X."/>
            <person name="Zody M.C."/>
            <person name="Baldwin J."/>
            <person name="Abdouelleil A."/>
            <person name="Abdulkadir J."/>
            <person name="Abebe A."/>
            <person name="Abera B."/>
            <person name="Abreu J."/>
            <person name="Acer S.C."/>
            <person name="Aftuck L."/>
            <person name="Alexander A."/>
            <person name="An P."/>
            <person name="Anderson E."/>
            <person name="Anderson S."/>
            <person name="Arachi H."/>
            <person name="Azer M."/>
            <person name="Bachantsang P."/>
            <person name="Barry A."/>
            <person name="Bayul T."/>
            <person name="Berlin A."/>
            <person name="Bessette D."/>
            <person name="Bloom T."/>
            <person name="Bloom T."/>
            <person name="Boguslavskiy L."/>
            <person name="Bonnet C."/>
            <person name="Boukhgalter B."/>
            <person name="Bourzgui I."/>
            <person name="Brown A."/>
            <person name="Cahill P."/>
            <person name="Channer S."/>
            <person name="Cheshatsang Y."/>
            <person name="Chuda L."/>
            <person name="Citroen M."/>
            <person name="Collymore A."/>
            <person name="Cooke P."/>
            <person name="Costello M."/>
            <person name="D'Aco K."/>
            <person name="Daza R."/>
            <person name="De Haan G."/>
            <person name="DeGray S."/>
            <person name="DeMaso C."/>
            <person name="Dhargay N."/>
            <person name="Dooley K."/>
            <person name="Dooley E."/>
            <person name="Doricent M."/>
            <person name="Dorje P."/>
            <person name="Dorjee K."/>
            <person name="Dupes A."/>
            <person name="Elong R."/>
            <person name="Falk J."/>
            <person name="Farina A."/>
            <person name="Faro S."/>
            <person name="Ferguson D."/>
            <person name="Fisher S."/>
            <person name="Foley C.D."/>
            <person name="Franke A."/>
            <person name="Friedrich D."/>
            <person name="Gadbois L."/>
            <person name="Gearin G."/>
            <person name="Gearin C.R."/>
            <person name="Giannoukos G."/>
            <person name="Goode T."/>
            <person name="Graham J."/>
            <person name="Grandbois E."/>
            <person name="Grewal S."/>
            <person name="Gyaltsen K."/>
            <person name="Hafez N."/>
            <person name="Hagos B."/>
            <person name="Hall J."/>
            <person name="Henson C."/>
            <person name="Hollinger A."/>
            <person name="Honan T."/>
            <person name="Huard M.D."/>
            <person name="Hughes L."/>
            <person name="Hurhula B."/>
            <person name="Husby M.E."/>
            <person name="Kamat A."/>
            <person name="Kanga B."/>
            <person name="Kashin S."/>
            <person name="Khazanovich D."/>
            <person name="Kisner P."/>
            <person name="Lance K."/>
            <person name="Lara M."/>
            <person name="Lee W."/>
            <person name="Lennon N."/>
            <person name="Letendre F."/>
            <person name="LeVine R."/>
            <person name="Lipovsky A."/>
            <person name="Liu X."/>
            <person name="Liu J."/>
            <person name="Liu S."/>
            <person name="Lokyitsang T."/>
            <person name="Lokyitsang Y."/>
            <person name="Lubonja R."/>
            <person name="Lui A."/>
            <person name="MacDonald P."/>
            <person name="Magnisalis V."/>
            <person name="Maru K."/>
            <person name="Matthews C."/>
            <person name="McCusker W."/>
            <person name="McDonough S."/>
            <person name="Mehta T."/>
            <person name="Meldrim J."/>
            <person name="Meneus L."/>
            <person name="Mihai O."/>
            <person name="Mihalev A."/>
            <person name="Mihova T."/>
            <person name="Mittelman R."/>
            <person name="Mlenga V."/>
            <person name="Montmayeur A."/>
            <person name="Mulrain L."/>
            <person name="Navidi A."/>
            <person name="Naylor J."/>
            <person name="Negash T."/>
            <person name="Nguyen T."/>
            <person name="Nguyen N."/>
            <person name="Nicol R."/>
            <person name="Norbu C."/>
            <person name="Norbu N."/>
            <person name="Novod N."/>
            <person name="O'Neill B."/>
            <person name="Osman S."/>
            <person name="Markiewicz E."/>
            <person name="Oyono O.L."/>
            <person name="Patti C."/>
            <person name="Phunkhang P."/>
            <person name="Pierre F."/>
            <person name="Priest M."/>
            <person name="Raghuraman S."/>
            <person name="Rege F."/>
            <person name="Reyes R."/>
            <person name="Rise C."/>
            <person name="Rogov P."/>
            <person name="Ross K."/>
            <person name="Ryan E."/>
            <person name="Settipalli S."/>
            <person name="Shea T."/>
            <person name="Sherpa N."/>
            <person name="Shi L."/>
            <person name="Shih D."/>
            <person name="Sparrow T."/>
            <person name="Spaulding J."/>
            <person name="Stalker J."/>
            <person name="Stange-Thomann N."/>
            <person name="Stavropoulos S."/>
            <person name="Stone C."/>
            <person name="Strader C."/>
            <person name="Tesfaye S."/>
            <person name="Thomson T."/>
            <person name="Thoulutsang Y."/>
            <person name="Thoulutsang D."/>
            <person name="Topham K."/>
            <person name="Topping I."/>
            <person name="Tsamla T."/>
            <person name="Vassiliev H."/>
            <person name="Vo A."/>
            <person name="Wangchuk T."/>
            <person name="Wangdi T."/>
            <person name="Weiand M."/>
            <person name="Wilkinson J."/>
            <person name="Wilson A."/>
            <person name="Yadav S."/>
            <person name="Young G."/>
            <person name="Yu Q."/>
            <person name="Zembek L."/>
            <person name="Zhong D."/>
            <person name="Zimmer A."/>
            <person name="Zwirko Z."/>
            <person name="Jaffe D.B."/>
            <person name="Alvarez P."/>
            <person name="Brockman W."/>
            <person name="Butler J."/>
            <person name="Chin C."/>
            <person name="Gnerre S."/>
            <person name="MacCallum I."/>
            <person name="Graves J.A."/>
            <person name="Ponting C.P."/>
            <person name="Breen M."/>
            <person name="Samollow P.B."/>
            <person name="Lander E.S."/>
            <person name="Lindblad-Toh K."/>
        </authorList>
    </citation>
    <scope>NUCLEOTIDE SEQUENCE [LARGE SCALE GENOMIC DNA]</scope>
</reference>
<gene>
    <name evidence="6" type="primary">ODF4</name>
</gene>
<dbReference type="RefSeq" id="XP_056673516.1">
    <property type="nucleotide sequence ID" value="XM_056817538.1"/>
</dbReference>
<keyword evidence="2 5" id="KW-0812">Transmembrane</keyword>
<dbReference type="GeneTree" id="ENSGT01030000234855"/>
<dbReference type="Bgee" id="ENSMODG00000048401">
    <property type="expression patterns" value="Expressed in spermatocyte and 13 other cell types or tissues"/>
</dbReference>
<dbReference type="Ensembl" id="ENSMODT00000055863.1">
    <property type="protein sequence ID" value="ENSMODP00000058297.1"/>
    <property type="gene ID" value="ENSMODG00000048401.1"/>
</dbReference>
<evidence type="ECO:0000256" key="2">
    <source>
        <dbReference type="ARBA" id="ARBA00022692"/>
    </source>
</evidence>
<keyword evidence="3 5" id="KW-1133">Transmembrane helix</keyword>
<dbReference type="Proteomes" id="UP000002280">
    <property type="component" value="Chromosome 2"/>
</dbReference>
<dbReference type="GO" id="GO:0016020">
    <property type="term" value="C:membrane"/>
    <property type="evidence" value="ECO:0007669"/>
    <property type="project" value="UniProtKB-SubCell"/>
</dbReference>
<dbReference type="PANTHER" id="PTHR10671:SF94">
    <property type="entry name" value="OUTER DENSE FIBER PROTEIN 4"/>
    <property type="match status" value="1"/>
</dbReference>
<dbReference type="RefSeq" id="XP_056673519.1">
    <property type="nucleotide sequence ID" value="XM_056817541.1"/>
</dbReference>
<evidence type="ECO:0000256" key="5">
    <source>
        <dbReference type="SAM" id="Phobius"/>
    </source>
</evidence>
<comment type="subcellular location">
    <subcellularLocation>
        <location evidence="1">Membrane</location>
        <topology evidence="1">Multi-pass membrane protein</topology>
    </subcellularLocation>
</comment>
<dbReference type="RefSeq" id="XP_056673518.1">
    <property type="nucleotide sequence ID" value="XM_056817540.1"/>
</dbReference>
<dbReference type="OMA" id="HICISES"/>
<evidence type="ECO:0000256" key="3">
    <source>
        <dbReference type="ARBA" id="ARBA00022989"/>
    </source>
</evidence>
<feature type="transmembrane region" description="Helical" evidence="5">
    <location>
        <begin position="86"/>
        <end position="110"/>
    </location>
</feature>
<reference evidence="6" key="3">
    <citation type="submission" date="2025-09" db="UniProtKB">
        <authorList>
            <consortium name="Ensembl"/>
        </authorList>
    </citation>
    <scope>IDENTIFICATION</scope>
</reference>
<feature type="transmembrane region" description="Helical" evidence="5">
    <location>
        <begin position="156"/>
        <end position="180"/>
    </location>
</feature>
<feature type="transmembrane region" description="Helical" evidence="5">
    <location>
        <begin position="122"/>
        <end position="144"/>
    </location>
</feature>
<feature type="transmembrane region" description="Helical" evidence="5">
    <location>
        <begin position="20"/>
        <end position="41"/>
    </location>
</feature>
<dbReference type="AlphaFoldDB" id="A0A5F8HGL6"/>
<keyword evidence="7" id="KW-1185">Reference proteome</keyword>
<organism evidence="6 7">
    <name type="scientific">Monodelphis domestica</name>
    <name type="common">Gray short-tailed opossum</name>
    <dbReference type="NCBI Taxonomy" id="13616"/>
    <lineage>
        <taxon>Eukaryota</taxon>
        <taxon>Metazoa</taxon>
        <taxon>Chordata</taxon>
        <taxon>Craniata</taxon>
        <taxon>Vertebrata</taxon>
        <taxon>Euteleostomi</taxon>
        <taxon>Mammalia</taxon>
        <taxon>Metatheria</taxon>
        <taxon>Didelphimorphia</taxon>
        <taxon>Didelphidae</taxon>
        <taxon>Monodelphis</taxon>
    </lineage>
</organism>
<evidence type="ECO:0000313" key="6">
    <source>
        <dbReference type="Ensembl" id="ENSMODP00000058297.1"/>
    </source>
</evidence>
<protein>
    <submittedName>
        <fullName evidence="6">Uncharacterized protein</fullName>
    </submittedName>
</protein>
<dbReference type="RefSeq" id="XP_056673517.1">
    <property type="nucleotide sequence ID" value="XM_056817539.1"/>
</dbReference>
<dbReference type="InterPro" id="IPR050579">
    <property type="entry name" value="PMP-22/EMP/MP20-like"/>
</dbReference>
<dbReference type="Gene3D" id="1.20.140.150">
    <property type="match status" value="1"/>
</dbReference>
<accession>A0A5F8HGL6</accession>
<reference evidence="6" key="2">
    <citation type="submission" date="2025-08" db="UniProtKB">
        <authorList>
            <consortium name="Ensembl"/>
        </authorList>
    </citation>
    <scope>IDENTIFICATION</scope>
</reference>
<evidence type="ECO:0000256" key="4">
    <source>
        <dbReference type="ARBA" id="ARBA00023136"/>
    </source>
</evidence>
<evidence type="ECO:0000313" key="7">
    <source>
        <dbReference type="Proteomes" id="UP000002280"/>
    </source>
</evidence>
<name>A0A5F8HGL6_MONDO</name>
<sequence>MYHVRWLSRVASVEMSLSALILLLIMTFSSNWVHVSTVVIYEPLLKYGLENINYTSEGFWDYCQIWTCYNESEKSRAFYIHEMSKICFLLSLGSSLLLTCWFHCVFVPVVKHLNVFDWSGGLASLFTACFIFFTIILFPIHLWIQELKTNKRTLLGWSYYIGWLVFLLYILCAILCFLNYKDSWRVCPQL</sequence>
<proteinExistence type="predicted"/>
<dbReference type="CTD" id="146852"/>
<dbReference type="GeneID" id="103098180"/>
<keyword evidence="4 5" id="KW-0472">Membrane</keyword>
<dbReference type="PANTHER" id="PTHR10671">
    <property type="entry name" value="EPITHELIAL MEMBRANE PROTEIN-RELATED"/>
    <property type="match status" value="1"/>
</dbReference>